<name>A0ABD1KZL4_9FABA</name>
<comment type="similarity">
    <text evidence="3">Belongs to the pectinesterase family.</text>
</comment>
<feature type="signal peptide" evidence="11">
    <location>
        <begin position="1"/>
        <end position="18"/>
    </location>
</feature>
<evidence type="ECO:0000256" key="2">
    <source>
        <dbReference type="ARBA" id="ARBA00005184"/>
    </source>
</evidence>
<dbReference type="Proteomes" id="UP001603857">
    <property type="component" value="Unassembled WGS sequence"/>
</dbReference>
<feature type="chain" id="PRO_5044752686" description="pectinesterase" evidence="11">
    <location>
        <begin position="19"/>
        <end position="337"/>
    </location>
</feature>
<comment type="catalytic activity">
    <reaction evidence="9">
        <text>[(1-&gt;4)-alpha-D-galacturonosyl methyl ester](n) + n H2O = [(1-&gt;4)-alpha-D-galacturonosyl](n) + n methanol + n H(+)</text>
        <dbReference type="Rhea" id="RHEA:22380"/>
        <dbReference type="Rhea" id="RHEA-COMP:14570"/>
        <dbReference type="Rhea" id="RHEA-COMP:14573"/>
        <dbReference type="ChEBI" id="CHEBI:15377"/>
        <dbReference type="ChEBI" id="CHEBI:15378"/>
        <dbReference type="ChEBI" id="CHEBI:17790"/>
        <dbReference type="ChEBI" id="CHEBI:140522"/>
        <dbReference type="ChEBI" id="CHEBI:140523"/>
        <dbReference type="EC" id="3.1.1.11"/>
    </reaction>
</comment>
<evidence type="ECO:0000256" key="1">
    <source>
        <dbReference type="ARBA" id="ARBA00004191"/>
    </source>
</evidence>
<dbReference type="InterPro" id="IPR011050">
    <property type="entry name" value="Pectin_lyase_fold/virulence"/>
</dbReference>
<evidence type="ECO:0000313" key="14">
    <source>
        <dbReference type="Proteomes" id="UP001603857"/>
    </source>
</evidence>
<evidence type="ECO:0000256" key="7">
    <source>
        <dbReference type="ARBA" id="ARBA00023085"/>
    </source>
</evidence>
<evidence type="ECO:0000256" key="9">
    <source>
        <dbReference type="ARBA" id="ARBA00047928"/>
    </source>
</evidence>
<dbReference type="FunFam" id="2.160.20.10:FF:000013">
    <property type="entry name" value="Pectinesterase"/>
    <property type="match status" value="1"/>
</dbReference>
<evidence type="ECO:0000256" key="3">
    <source>
        <dbReference type="ARBA" id="ARBA00008891"/>
    </source>
</evidence>
<dbReference type="AlphaFoldDB" id="A0ABD1KZL4"/>
<sequence>MASFLILIISYFFCLGIAADCGGRNISYTIIVSKQDKSTFTTIQAAVDSIKNNNDEWVKIHIKADTYMLYIMIPILQLCREKVQIPKEKPCIILEGEGRQNTMISYSDHNGTSSSSIFISWPPNVILSDITFKNWFDLMGSQSIQPAPAAAIYGDKSVFFKCGFISYQDTLFDEMGRHYFKDCYIQGEVDFIYGGGQSYYEACTINATKTKNTTSSGFVTAQCRFSESDPSGFVFRSGCVTGIGEVNLGRAWGPYSRVIFYGTYFSSIVTPQGWDSWDYAGQESKLTYAEVDCFGPGANTSERVQWGKKLSNSQLNEFSLSSFINQDEWLSNLPVKF</sequence>
<comment type="function">
    <text evidence="10">Acts in the modification of cell walls via demethylesterification of cell wall pectin.</text>
</comment>
<dbReference type="EMBL" id="JBGMDY010000011">
    <property type="protein sequence ID" value="KAL2316712.1"/>
    <property type="molecule type" value="Genomic_DNA"/>
</dbReference>
<evidence type="ECO:0000256" key="8">
    <source>
        <dbReference type="ARBA" id="ARBA00023180"/>
    </source>
</evidence>
<comment type="pathway">
    <text evidence="2">Glycan metabolism; pectin degradation; 2-dehydro-3-deoxy-D-gluconate from pectin: step 1/5.</text>
</comment>
<gene>
    <name evidence="13" type="ORF">Fmac_030588</name>
</gene>
<feature type="domain" description="Pectinesterase catalytic" evidence="12">
    <location>
        <begin position="30"/>
        <end position="326"/>
    </location>
</feature>
<comment type="subcellular location">
    <subcellularLocation>
        <location evidence="1">Secreted</location>
        <location evidence="1">Cell wall</location>
    </subcellularLocation>
</comment>
<dbReference type="Gene3D" id="2.160.20.10">
    <property type="entry name" value="Single-stranded right-handed beta-helix, Pectin lyase-like"/>
    <property type="match status" value="1"/>
</dbReference>
<evidence type="ECO:0000259" key="12">
    <source>
        <dbReference type="Pfam" id="PF01095"/>
    </source>
</evidence>
<keyword evidence="5" id="KW-0964">Secreted</keyword>
<accession>A0ABD1KZL4</accession>
<dbReference type="Pfam" id="PF01095">
    <property type="entry name" value="Pectinesterase"/>
    <property type="match status" value="1"/>
</dbReference>
<keyword evidence="14" id="KW-1185">Reference proteome</keyword>
<evidence type="ECO:0000256" key="4">
    <source>
        <dbReference type="ARBA" id="ARBA00013229"/>
    </source>
</evidence>
<evidence type="ECO:0000256" key="5">
    <source>
        <dbReference type="ARBA" id="ARBA00022512"/>
    </source>
</evidence>
<evidence type="ECO:0000256" key="11">
    <source>
        <dbReference type="SAM" id="SignalP"/>
    </source>
</evidence>
<dbReference type="PANTHER" id="PTHR31321:SF120">
    <property type="entry name" value="PECTINESTERASE 52-RELATED"/>
    <property type="match status" value="1"/>
</dbReference>
<dbReference type="EC" id="3.1.1.11" evidence="4"/>
<proteinExistence type="inferred from homology"/>
<evidence type="ECO:0000256" key="10">
    <source>
        <dbReference type="ARBA" id="ARBA00057335"/>
    </source>
</evidence>
<keyword evidence="11" id="KW-0732">Signal</keyword>
<dbReference type="InterPro" id="IPR012334">
    <property type="entry name" value="Pectin_lyas_fold"/>
</dbReference>
<dbReference type="PANTHER" id="PTHR31321">
    <property type="entry name" value="ACYL-COA THIOESTER HYDROLASE YBHC-RELATED"/>
    <property type="match status" value="1"/>
</dbReference>
<dbReference type="SUPFAM" id="SSF51126">
    <property type="entry name" value="Pectin lyase-like"/>
    <property type="match status" value="1"/>
</dbReference>
<protein>
    <recommendedName>
        <fullName evidence="4">pectinesterase</fullName>
        <ecNumber evidence="4">3.1.1.11</ecNumber>
    </recommendedName>
</protein>
<evidence type="ECO:0000256" key="6">
    <source>
        <dbReference type="ARBA" id="ARBA00022801"/>
    </source>
</evidence>
<keyword evidence="8" id="KW-0325">Glycoprotein</keyword>
<keyword evidence="7" id="KW-0063">Aspartyl esterase</keyword>
<dbReference type="GO" id="GO:0030599">
    <property type="term" value="F:pectinesterase activity"/>
    <property type="evidence" value="ECO:0007669"/>
    <property type="project" value="UniProtKB-EC"/>
</dbReference>
<organism evidence="13 14">
    <name type="scientific">Flemingia macrophylla</name>
    <dbReference type="NCBI Taxonomy" id="520843"/>
    <lineage>
        <taxon>Eukaryota</taxon>
        <taxon>Viridiplantae</taxon>
        <taxon>Streptophyta</taxon>
        <taxon>Embryophyta</taxon>
        <taxon>Tracheophyta</taxon>
        <taxon>Spermatophyta</taxon>
        <taxon>Magnoliopsida</taxon>
        <taxon>eudicotyledons</taxon>
        <taxon>Gunneridae</taxon>
        <taxon>Pentapetalae</taxon>
        <taxon>rosids</taxon>
        <taxon>fabids</taxon>
        <taxon>Fabales</taxon>
        <taxon>Fabaceae</taxon>
        <taxon>Papilionoideae</taxon>
        <taxon>50 kb inversion clade</taxon>
        <taxon>NPAAA clade</taxon>
        <taxon>indigoferoid/millettioid clade</taxon>
        <taxon>Phaseoleae</taxon>
        <taxon>Flemingia</taxon>
    </lineage>
</organism>
<dbReference type="InterPro" id="IPR000070">
    <property type="entry name" value="Pectinesterase_cat"/>
</dbReference>
<keyword evidence="5" id="KW-0134">Cell wall</keyword>
<keyword evidence="6" id="KW-0378">Hydrolase</keyword>
<evidence type="ECO:0000313" key="13">
    <source>
        <dbReference type="EMBL" id="KAL2316712.1"/>
    </source>
</evidence>
<comment type="caution">
    <text evidence="13">The sequence shown here is derived from an EMBL/GenBank/DDBJ whole genome shotgun (WGS) entry which is preliminary data.</text>
</comment>
<reference evidence="13 14" key="1">
    <citation type="submission" date="2024-08" db="EMBL/GenBank/DDBJ databases">
        <title>Insights into the chromosomal genome structure of Flemingia macrophylla.</title>
        <authorList>
            <person name="Ding Y."/>
            <person name="Zhao Y."/>
            <person name="Bi W."/>
            <person name="Wu M."/>
            <person name="Zhao G."/>
            <person name="Gong Y."/>
            <person name="Li W."/>
            <person name="Zhang P."/>
        </authorList>
    </citation>
    <scope>NUCLEOTIDE SEQUENCE [LARGE SCALE GENOMIC DNA]</scope>
    <source>
        <strain evidence="13">DYQJB</strain>
        <tissue evidence="13">Leaf</tissue>
    </source>
</reference>